<protein>
    <submittedName>
        <fullName evidence="2">Uncharacterized protein</fullName>
    </submittedName>
</protein>
<dbReference type="OrthoDB" id="9860213at2"/>
<feature type="signal peptide" evidence="1">
    <location>
        <begin position="1"/>
        <end position="26"/>
    </location>
</feature>
<sequence length="168" mass="18819">MKNKSVSKGLMFCVMLTLALVIQVNAGFAQKQSFDFQKSFIQSFNYPDELRSACTPTFTNLLISVSSKGQVEDMLISDSASDSFKNAFNLMKGSLDTSALKSIIAVNKLKSCNIIMPIFYVYASDYCTNTFEPIGYLSENYLLFNGHSMHKLSFNLKPVMISLYKPVH</sequence>
<organism evidence="2 3">
    <name type="scientific">Mucilaginibacter aquatilis</name>
    <dbReference type="NCBI Taxonomy" id="1517760"/>
    <lineage>
        <taxon>Bacteria</taxon>
        <taxon>Pseudomonadati</taxon>
        <taxon>Bacteroidota</taxon>
        <taxon>Sphingobacteriia</taxon>
        <taxon>Sphingobacteriales</taxon>
        <taxon>Sphingobacteriaceae</taxon>
        <taxon>Mucilaginibacter</taxon>
    </lineage>
</organism>
<reference evidence="2 3" key="1">
    <citation type="submission" date="2019-12" db="EMBL/GenBank/DDBJ databases">
        <title>Mucilaginibacter sp. HME9299 genome sequencing and assembly.</title>
        <authorList>
            <person name="Kang H."/>
            <person name="Kim H."/>
            <person name="Joh K."/>
        </authorList>
    </citation>
    <scope>NUCLEOTIDE SEQUENCE [LARGE SCALE GENOMIC DNA]</scope>
    <source>
        <strain evidence="2 3">HME9299</strain>
    </source>
</reference>
<keyword evidence="3" id="KW-1185">Reference proteome</keyword>
<dbReference type="EMBL" id="WQLA01000006">
    <property type="protein sequence ID" value="MVN92622.1"/>
    <property type="molecule type" value="Genomic_DNA"/>
</dbReference>
<proteinExistence type="predicted"/>
<dbReference type="RefSeq" id="WP_157542927.1">
    <property type="nucleotide sequence ID" value="NZ_WQLA01000006.1"/>
</dbReference>
<accession>A0A6I4IBY9</accession>
<name>A0A6I4IBY9_9SPHI</name>
<comment type="caution">
    <text evidence="2">The sequence shown here is derived from an EMBL/GenBank/DDBJ whole genome shotgun (WGS) entry which is preliminary data.</text>
</comment>
<evidence type="ECO:0000313" key="2">
    <source>
        <dbReference type="EMBL" id="MVN92622.1"/>
    </source>
</evidence>
<gene>
    <name evidence="2" type="ORF">GO816_15900</name>
</gene>
<evidence type="ECO:0000256" key="1">
    <source>
        <dbReference type="SAM" id="SignalP"/>
    </source>
</evidence>
<feature type="chain" id="PRO_5026039129" evidence="1">
    <location>
        <begin position="27"/>
        <end position="168"/>
    </location>
</feature>
<dbReference type="AlphaFoldDB" id="A0A6I4IBY9"/>
<keyword evidence="1" id="KW-0732">Signal</keyword>
<evidence type="ECO:0000313" key="3">
    <source>
        <dbReference type="Proteomes" id="UP000434850"/>
    </source>
</evidence>
<dbReference type="Proteomes" id="UP000434850">
    <property type="component" value="Unassembled WGS sequence"/>
</dbReference>